<dbReference type="RefSeq" id="WP_245353265.1">
    <property type="nucleotide sequence ID" value="NZ_JAGINU010000004.1"/>
</dbReference>
<dbReference type="EMBL" id="JAGINU010000004">
    <property type="protein sequence ID" value="MBP2372025.1"/>
    <property type="molecule type" value="Genomic_DNA"/>
</dbReference>
<protein>
    <submittedName>
        <fullName evidence="1">Uncharacterized protein</fullName>
    </submittedName>
</protein>
<keyword evidence="2" id="KW-1185">Reference proteome</keyword>
<gene>
    <name evidence="1" type="ORF">JOF36_007798</name>
</gene>
<comment type="caution">
    <text evidence="1">The sequence shown here is derived from an EMBL/GenBank/DDBJ whole genome shotgun (WGS) entry which is preliminary data.</text>
</comment>
<proteinExistence type="predicted"/>
<reference evidence="1 2" key="1">
    <citation type="submission" date="2021-03" db="EMBL/GenBank/DDBJ databases">
        <title>Sequencing the genomes of 1000 actinobacteria strains.</title>
        <authorList>
            <person name="Klenk H.-P."/>
        </authorList>
    </citation>
    <scope>NUCLEOTIDE SEQUENCE [LARGE SCALE GENOMIC DNA]</scope>
    <source>
        <strain evidence="1 2">DSM 45256</strain>
    </source>
</reference>
<accession>A0ABS4W780</accession>
<dbReference type="Proteomes" id="UP001519295">
    <property type="component" value="Unassembled WGS sequence"/>
</dbReference>
<evidence type="ECO:0000313" key="2">
    <source>
        <dbReference type="Proteomes" id="UP001519295"/>
    </source>
</evidence>
<sequence>MVGLELRPAGRVEAFGQLGPQLLLTVGRVVPAEGPGDVVVGAEAFDEELAVASIAIRGARLAVRELDLEPFDRGERDRSVPVVAHVKDPHHFSCGCAVGDCGEQVVLQAGPVGVSAHSDPFAEVGAVGGVEDEADPEHHAGVGFVDDDGGEDDWSCAESWVWDIPVSARWGSVGMRSN</sequence>
<evidence type="ECO:0000313" key="1">
    <source>
        <dbReference type="EMBL" id="MBP2372025.1"/>
    </source>
</evidence>
<name>A0ABS4W780_9PSEU</name>
<organism evidence="1 2">
    <name type="scientific">Pseudonocardia parietis</name>
    <dbReference type="NCBI Taxonomy" id="570936"/>
    <lineage>
        <taxon>Bacteria</taxon>
        <taxon>Bacillati</taxon>
        <taxon>Actinomycetota</taxon>
        <taxon>Actinomycetes</taxon>
        <taxon>Pseudonocardiales</taxon>
        <taxon>Pseudonocardiaceae</taxon>
        <taxon>Pseudonocardia</taxon>
    </lineage>
</organism>